<protein>
    <submittedName>
        <fullName evidence="1">GIY-YIG nuclease family protein</fullName>
    </submittedName>
</protein>
<sequence>ELKVLEEMWLERLKPYGDAGYNTPPRP</sequence>
<name>A0ABX9Q568_9BACT</name>
<dbReference type="EMBL" id="RAWI01000568">
    <property type="protein sequence ID" value="RKH91305.1"/>
    <property type="molecule type" value="Genomic_DNA"/>
</dbReference>
<reference evidence="1 2" key="1">
    <citation type="submission" date="2018-09" db="EMBL/GenBank/DDBJ databases">
        <authorList>
            <person name="Livingstone P.G."/>
            <person name="Whitworth D.E."/>
        </authorList>
    </citation>
    <scope>NUCLEOTIDE SEQUENCE [LARGE SCALE GENOMIC DNA]</scope>
    <source>
        <strain evidence="1 2">CA031B</strain>
    </source>
</reference>
<gene>
    <name evidence="1" type="ORF">D7Y13_38875</name>
</gene>
<dbReference type="Proteomes" id="UP000278907">
    <property type="component" value="Unassembled WGS sequence"/>
</dbReference>
<feature type="non-terminal residue" evidence="1">
    <location>
        <position position="1"/>
    </location>
</feature>
<keyword evidence="2" id="KW-1185">Reference proteome</keyword>
<proteinExistence type="predicted"/>
<evidence type="ECO:0000313" key="2">
    <source>
        <dbReference type="Proteomes" id="UP000278907"/>
    </source>
</evidence>
<organism evidence="1 2">
    <name type="scientific">Corallococcus praedator</name>
    <dbReference type="NCBI Taxonomy" id="2316724"/>
    <lineage>
        <taxon>Bacteria</taxon>
        <taxon>Pseudomonadati</taxon>
        <taxon>Myxococcota</taxon>
        <taxon>Myxococcia</taxon>
        <taxon>Myxococcales</taxon>
        <taxon>Cystobacterineae</taxon>
        <taxon>Myxococcaceae</taxon>
        <taxon>Corallococcus</taxon>
    </lineage>
</organism>
<evidence type="ECO:0000313" key="1">
    <source>
        <dbReference type="EMBL" id="RKH91305.1"/>
    </source>
</evidence>
<comment type="caution">
    <text evidence="1">The sequence shown here is derived from an EMBL/GenBank/DDBJ whole genome shotgun (WGS) entry which is preliminary data.</text>
</comment>
<accession>A0ABX9Q568</accession>